<feature type="transmembrane region" description="Helical" evidence="8">
    <location>
        <begin position="6"/>
        <end position="24"/>
    </location>
</feature>
<evidence type="ECO:0000256" key="5">
    <source>
        <dbReference type="ARBA" id="ARBA00022692"/>
    </source>
</evidence>
<keyword evidence="4 11" id="KW-0808">Transferase</keyword>
<proteinExistence type="predicted"/>
<evidence type="ECO:0000256" key="8">
    <source>
        <dbReference type="SAM" id="Phobius"/>
    </source>
</evidence>
<evidence type="ECO:0000259" key="10">
    <source>
        <dbReference type="Pfam" id="PF18583"/>
    </source>
</evidence>
<dbReference type="GO" id="GO:0010041">
    <property type="term" value="P:response to iron(III) ion"/>
    <property type="evidence" value="ECO:0007669"/>
    <property type="project" value="TreeGrafter"/>
</dbReference>
<dbReference type="OrthoDB" id="9775035at2"/>
<dbReference type="InterPro" id="IPR040845">
    <property type="entry name" value="Arnt_C"/>
</dbReference>
<reference evidence="11 12" key="1">
    <citation type="submission" date="2019-03" db="EMBL/GenBank/DDBJ databases">
        <title>Comparative insights into the high quality Complete genome sequence of highly metal resistant Cupriavidus metallidurans strain BS1 isolated from a gold-copper mine.</title>
        <authorList>
            <person name="Mazhar H.S."/>
            <person name="Rensing C."/>
        </authorList>
    </citation>
    <scope>NUCLEOTIDE SEQUENCE [LARGE SCALE GENOMIC DNA]</scope>
    <source>
        <strain evidence="11 12">BS1</strain>
    </source>
</reference>
<evidence type="ECO:0000313" key="12">
    <source>
        <dbReference type="Proteomes" id="UP000253772"/>
    </source>
</evidence>
<keyword evidence="3" id="KW-0328">Glycosyltransferase</keyword>
<evidence type="ECO:0000256" key="6">
    <source>
        <dbReference type="ARBA" id="ARBA00022989"/>
    </source>
</evidence>
<feature type="transmembrane region" description="Helical" evidence="8">
    <location>
        <begin position="123"/>
        <end position="151"/>
    </location>
</feature>
<feature type="transmembrane region" description="Helical" evidence="8">
    <location>
        <begin position="204"/>
        <end position="224"/>
    </location>
</feature>
<comment type="subcellular location">
    <subcellularLocation>
        <location evidence="1">Cell membrane</location>
        <topology evidence="1">Multi-pass membrane protein</topology>
    </subcellularLocation>
</comment>
<dbReference type="InterPro" id="IPR050297">
    <property type="entry name" value="LipidA_mod_glycosyltrf_83"/>
</dbReference>
<dbReference type="GO" id="GO:0005886">
    <property type="term" value="C:plasma membrane"/>
    <property type="evidence" value="ECO:0007669"/>
    <property type="project" value="UniProtKB-SubCell"/>
</dbReference>
<dbReference type="Pfam" id="PF13231">
    <property type="entry name" value="PMT_2"/>
    <property type="match status" value="1"/>
</dbReference>
<evidence type="ECO:0000256" key="3">
    <source>
        <dbReference type="ARBA" id="ARBA00022676"/>
    </source>
</evidence>
<evidence type="ECO:0000256" key="1">
    <source>
        <dbReference type="ARBA" id="ARBA00004651"/>
    </source>
</evidence>
<name>A0A482J0J0_9BURK</name>
<dbReference type="OMA" id="VAYLKWC"/>
<dbReference type="Pfam" id="PF18583">
    <property type="entry name" value="Arnt_C"/>
    <property type="match status" value="1"/>
</dbReference>
<feature type="transmembrane region" description="Helical" evidence="8">
    <location>
        <begin position="253"/>
        <end position="276"/>
    </location>
</feature>
<dbReference type="Proteomes" id="UP000253772">
    <property type="component" value="Chromosome c2"/>
</dbReference>
<feature type="domain" description="Aminoarabinose transferase C-terminal" evidence="10">
    <location>
        <begin position="440"/>
        <end position="535"/>
    </location>
</feature>
<evidence type="ECO:0000256" key="7">
    <source>
        <dbReference type="ARBA" id="ARBA00023136"/>
    </source>
</evidence>
<evidence type="ECO:0000256" key="2">
    <source>
        <dbReference type="ARBA" id="ARBA00022475"/>
    </source>
</evidence>
<keyword evidence="6 8" id="KW-1133">Transmembrane helix</keyword>
<feature type="transmembrane region" description="Helical" evidence="8">
    <location>
        <begin position="288"/>
        <end position="308"/>
    </location>
</feature>
<keyword evidence="7 8" id="KW-0472">Membrane</keyword>
<dbReference type="InterPro" id="IPR038731">
    <property type="entry name" value="RgtA/B/C-like"/>
</dbReference>
<keyword evidence="2" id="KW-1003">Cell membrane</keyword>
<feature type="transmembrane region" description="Helical" evidence="8">
    <location>
        <begin position="89"/>
        <end position="111"/>
    </location>
</feature>
<evidence type="ECO:0000259" key="9">
    <source>
        <dbReference type="Pfam" id="PF13231"/>
    </source>
</evidence>
<feature type="domain" description="Glycosyltransferase RgtA/B/C/D-like" evidence="9">
    <location>
        <begin position="60"/>
        <end position="219"/>
    </location>
</feature>
<dbReference type="PANTHER" id="PTHR33908">
    <property type="entry name" value="MANNOSYLTRANSFERASE YKCB-RELATED"/>
    <property type="match status" value="1"/>
</dbReference>
<dbReference type="RefSeq" id="WP_011229394.1">
    <property type="nucleotide sequence ID" value="NZ_CP037901.1"/>
</dbReference>
<feature type="transmembrane region" description="Helical" evidence="8">
    <location>
        <begin position="379"/>
        <end position="400"/>
    </location>
</feature>
<feature type="transmembrane region" description="Helical" evidence="8">
    <location>
        <begin position="314"/>
        <end position="332"/>
    </location>
</feature>
<accession>A0A482J0J0</accession>
<dbReference type="EMBL" id="CP037901">
    <property type="protein sequence ID" value="QBP13423.1"/>
    <property type="molecule type" value="Genomic_DNA"/>
</dbReference>
<protein>
    <submittedName>
        <fullName evidence="11">Glycosyl transferase</fullName>
    </submittedName>
</protein>
<dbReference type="GO" id="GO:0016763">
    <property type="term" value="F:pentosyltransferase activity"/>
    <property type="evidence" value="ECO:0007669"/>
    <property type="project" value="TreeGrafter"/>
</dbReference>
<organism evidence="11 12">
    <name type="scientific">Cupriavidus metallidurans</name>
    <dbReference type="NCBI Taxonomy" id="119219"/>
    <lineage>
        <taxon>Bacteria</taxon>
        <taxon>Pseudomonadati</taxon>
        <taxon>Pseudomonadota</taxon>
        <taxon>Betaproteobacteria</taxon>
        <taxon>Burkholderiales</taxon>
        <taxon>Burkholderiaceae</taxon>
        <taxon>Cupriavidus</taxon>
    </lineage>
</organism>
<evidence type="ECO:0000313" key="11">
    <source>
        <dbReference type="EMBL" id="QBP13423.1"/>
    </source>
</evidence>
<feature type="transmembrane region" description="Helical" evidence="8">
    <location>
        <begin position="163"/>
        <end position="192"/>
    </location>
</feature>
<gene>
    <name evidence="11" type="ORF">DDF84_027780</name>
</gene>
<dbReference type="PANTHER" id="PTHR33908:SF3">
    <property type="entry name" value="UNDECAPRENYL PHOSPHATE-ALPHA-4-AMINO-4-DEOXY-L-ARABINOSE ARABINOSYL TRANSFERASE"/>
    <property type="match status" value="1"/>
</dbReference>
<feature type="transmembrane region" description="Helical" evidence="8">
    <location>
        <begin position="407"/>
        <end position="429"/>
    </location>
</feature>
<dbReference type="GO" id="GO:0009103">
    <property type="term" value="P:lipopolysaccharide biosynthetic process"/>
    <property type="evidence" value="ECO:0007669"/>
    <property type="project" value="TreeGrafter"/>
</dbReference>
<dbReference type="AlphaFoldDB" id="A0A482J0J0"/>
<evidence type="ECO:0000256" key="4">
    <source>
        <dbReference type="ARBA" id="ARBA00022679"/>
    </source>
</evidence>
<feature type="transmembrane region" description="Helical" evidence="8">
    <location>
        <begin position="64"/>
        <end position="83"/>
    </location>
</feature>
<feature type="transmembrane region" description="Helical" evidence="8">
    <location>
        <begin position="339"/>
        <end position="359"/>
    </location>
</feature>
<sequence>MKSRVLWFSLIVIAILLWFATLSIRPLYEPDEGRYAEVAREMFVSGDWATPRLNGVKFFDKPPLQYWATAAAFAVFGVSEWSARLWSSLIGASAILVAGWSATALFGRRVGLTSTLVLAGSPLWILGSNLTTTDIGVAALLGNAILVYAVAARNADRRLYPLVWGLLGLAFLAKGLIAIVLPAATIVVYAVLTRQFGLFRRRDFWIWGLFACVLALPWIVTVSVRNPEFLNYFFVHEHLARFTSSVHARNKPAWFFAAVLVAGMLPWAGVIPATVWQRYRPARRSGTFDPRLFLLVWTLIVLVFFSVSRSKLPLYILPAFPPLAVLVGDAILRVRTRWVVVGCSLMVILGILIAGLQWIPELSDKVLRRGISDLRHFSFWSTLTIGALVVGGLVAGALALSGRRGIAVAVAALASIGSLQLGLVASMAFESLSIKPIGLAVKALRRADTELFNVGQIDRGLAFYSGMLPQVVVARDELDLGYSVEPQRWIDSYATFLPRWGEPGHKLAVMREATYAQLSPDLGPESLVVARRGTTVLLEKR</sequence>
<keyword evidence="5 8" id="KW-0812">Transmembrane</keyword>